<sequence length="128" mass="13883">MAKTQGPHHAPDEPRVKVLALAGEGYSKVHIAELTRIPRATVTSWIREAEAVIGNKPILDKWTRRSLQALDLIGDGLDAIEEDGDAKKNLMVLNVIAGTGTDKLQKESAPTVQVDKVLIIVNAEKPSE</sequence>
<name>A0A0F8ZNN9_9ZZZZ</name>
<dbReference type="SUPFAM" id="SSF46689">
    <property type="entry name" value="Homeodomain-like"/>
    <property type="match status" value="1"/>
</dbReference>
<dbReference type="InterPro" id="IPR009057">
    <property type="entry name" value="Homeodomain-like_sf"/>
</dbReference>
<accession>A0A0F8ZNN9</accession>
<proteinExistence type="predicted"/>
<evidence type="ECO:0000313" key="1">
    <source>
        <dbReference type="EMBL" id="KKK61536.1"/>
    </source>
</evidence>
<protein>
    <submittedName>
        <fullName evidence="1">Uncharacterized protein</fullName>
    </submittedName>
</protein>
<comment type="caution">
    <text evidence="1">The sequence shown here is derived from an EMBL/GenBank/DDBJ whole genome shotgun (WGS) entry which is preliminary data.</text>
</comment>
<dbReference type="AlphaFoldDB" id="A0A0F8ZNN9"/>
<organism evidence="1">
    <name type="scientific">marine sediment metagenome</name>
    <dbReference type="NCBI Taxonomy" id="412755"/>
    <lineage>
        <taxon>unclassified sequences</taxon>
        <taxon>metagenomes</taxon>
        <taxon>ecological metagenomes</taxon>
    </lineage>
</organism>
<reference evidence="1" key="1">
    <citation type="journal article" date="2015" name="Nature">
        <title>Complex archaea that bridge the gap between prokaryotes and eukaryotes.</title>
        <authorList>
            <person name="Spang A."/>
            <person name="Saw J.H."/>
            <person name="Jorgensen S.L."/>
            <person name="Zaremba-Niedzwiedzka K."/>
            <person name="Martijn J."/>
            <person name="Lind A.E."/>
            <person name="van Eijk R."/>
            <person name="Schleper C."/>
            <person name="Guy L."/>
            <person name="Ettema T.J."/>
        </authorList>
    </citation>
    <scope>NUCLEOTIDE SEQUENCE</scope>
</reference>
<dbReference type="EMBL" id="LAZR01062427">
    <property type="protein sequence ID" value="KKK61536.1"/>
    <property type="molecule type" value="Genomic_DNA"/>
</dbReference>
<gene>
    <name evidence="1" type="ORF">LCGC14_3013330</name>
</gene>